<dbReference type="InterPro" id="IPR036188">
    <property type="entry name" value="FAD/NAD-bd_sf"/>
</dbReference>
<evidence type="ECO:0000313" key="9">
    <source>
        <dbReference type="Proteomes" id="UP000297716"/>
    </source>
</evidence>
<evidence type="ECO:0000256" key="3">
    <source>
        <dbReference type="ARBA" id="ARBA00022630"/>
    </source>
</evidence>
<evidence type="ECO:0000256" key="4">
    <source>
        <dbReference type="ARBA" id="ARBA00022827"/>
    </source>
</evidence>
<evidence type="ECO:0000313" key="8">
    <source>
        <dbReference type="EMBL" id="TGJ84037.1"/>
    </source>
</evidence>
<accession>A0A4Z0YKF2</accession>
<comment type="caution">
    <text evidence="8">The sequence shown here is derived from an EMBL/GenBank/DDBJ whole genome shotgun (WGS) entry which is preliminary data.</text>
</comment>
<dbReference type="GO" id="GO:0071949">
    <property type="term" value="F:FAD binding"/>
    <property type="evidence" value="ECO:0007669"/>
    <property type="project" value="InterPro"/>
</dbReference>
<dbReference type="Pfam" id="PF01494">
    <property type="entry name" value="FAD_binding_3"/>
    <property type="match status" value="1"/>
</dbReference>
<evidence type="ECO:0000256" key="6">
    <source>
        <dbReference type="ARBA" id="ARBA00023033"/>
    </source>
</evidence>
<keyword evidence="3" id="KW-0285">Flavoprotein</keyword>
<dbReference type="OrthoDB" id="47494at2759"/>
<dbReference type="AlphaFoldDB" id="A0A4Z0YKF2"/>
<evidence type="ECO:0000256" key="2">
    <source>
        <dbReference type="ARBA" id="ARBA00005179"/>
    </source>
</evidence>
<reference evidence="8 9" key="1">
    <citation type="submission" date="2019-03" db="EMBL/GenBank/DDBJ databases">
        <title>Draft genome sequence of Xylaria hypoxylon DSM 108379, a ubiquitous saprotrophic-parasitic fungi on hardwood.</title>
        <authorList>
            <person name="Buettner E."/>
            <person name="Leonhardt S."/>
            <person name="Gebauer A.M."/>
            <person name="Liers C."/>
            <person name="Hofrichter M."/>
            <person name="Kellner H."/>
        </authorList>
    </citation>
    <scope>NUCLEOTIDE SEQUENCE [LARGE SCALE GENOMIC DNA]</scope>
    <source>
        <strain evidence="8 9">DSM 108379</strain>
    </source>
</reference>
<keyword evidence="6" id="KW-0503">Monooxygenase</keyword>
<evidence type="ECO:0000256" key="5">
    <source>
        <dbReference type="ARBA" id="ARBA00023002"/>
    </source>
</evidence>
<keyword evidence="5" id="KW-0560">Oxidoreductase</keyword>
<evidence type="ECO:0000256" key="1">
    <source>
        <dbReference type="ARBA" id="ARBA00001974"/>
    </source>
</evidence>
<dbReference type="Gene3D" id="3.50.50.60">
    <property type="entry name" value="FAD/NAD(P)-binding domain"/>
    <property type="match status" value="1"/>
</dbReference>
<dbReference type="PANTHER" id="PTHR47178">
    <property type="entry name" value="MONOOXYGENASE, FAD-BINDING"/>
    <property type="match status" value="1"/>
</dbReference>
<evidence type="ECO:0000259" key="7">
    <source>
        <dbReference type="Pfam" id="PF01494"/>
    </source>
</evidence>
<gene>
    <name evidence="8" type="ORF">E0Z10_g4727</name>
</gene>
<dbReference type="STRING" id="37992.A0A4Z0YKF2"/>
<dbReference type="Proteomes" id="UP000297716">
    <property type="component" value="Unassembled WGS sequence"/>
</dbReference>
<dbReference type="EMBL" id="SKBN01000077">
    <property type="protein sequence ID" value="TGJ84037.1"/>
    <property type="molecule type" value="Genomic_DNA"/>
</dbReference>
<proteinExistence type="predicted"/>
<sequence>MEYRNISKPIIIVGAGIVGLALAQSLKQEGIPFELYERDETLDQRSPGWGITINWALEALENCLPKELFAGIDARKLTLNRDAKVPAPTQTLHYTTLHYANNTGRFLFLDLETLKPRYTIPPSPRKRLNRSKFRALLATGLDIHWGKSLASFAPDANGAGIVATFADGTAVHGAMLVAADGGNSRTRTLLLGEEVGALHQLPARFMGVTATFSADQMKPLLAVDPLLFQGTHPGTGYFLWFAVVSTPETNVSAATLPVYEVQVNLSWIFRGPGDEVPAESERLARMKAMVRKGSGFHGVLRRMVLGIPEGTPVREIKLADWPTVKWNGGGLVTLLGDAAHAMTMYRGEASNHGFTDAKNLKEQLKLWYAGLKTQGQALDDYQNEMYLRTRPAVLLSRQACLDAHDLANLGPDSPLVSRRARVLDRALKA</sequence>
<name>A0A4Z0YKF2_9PEZI</name>
<feature type="domain" description="FAD-binding" evidence="7">
    <location>
        <begin position="9"/>
        <end position="386"/>
    </location>
</feature>
<dbReference type="PRINTS" id="PR00420">
    <property type="entry name" value="RNGMNOXGNASE"/>
</dbReference>
<dbReference type="SUPFAM" id="SSF51905">
    <property type="entry name" value="FAD/NAD(P)-binding domain"/>
    <property type="match status" value="1"/>
</dbReference>
<organism evidence="8 9">
    <name type="scientific">Xylaria hypoxylon</name>
    <dbReference type="NCBI Taxonomy" id="37992"/>
    <lineage>
        <taxon>Eukaryota</taxon>
        <taxon>Fungi</taxon>
        <taxon>Dikarya</taxon>
        <taxon>Ascomycota</taxon>
        <taxon>Pezizomycotina</taxon>
        <taxon>Sordariomycetes</taxon>
        <taxon>Xylariomycetidae</taxon>
        <taxon>Xylariales</taxon>
        <taxon>Xylariaceae</taxon>
        <taxon>Xylaria</taxon>
    </lineage>
</organism>
<comment type="pathway">
    <text evidence="2">Secondary metabolite biosynthesis.</text>
</comment>
<keyword evidence="4" id="KW-0274">FAD</keyword>
<dbReference type="GO" id="GO:0004497">
    <property type="term" value="F:monooxygenase activity"/>
    <property type="evidence" value="ECO:0007669"/>
    <property type="project" value="UniProtKB-KW"/>
</dbReference>
<keyword evidence="9" id="KW-1185">Reference proteome</keyword>
<protein>
    <recommendedName>
        <fullName evidence="7">FAD-binding domain-containing protein</fullName>
    </recommendedName>
</protein>
<comment type="cofactor">
    <cofactor evidence="1">
        <name>FAD</name>
        <dbReference type="ChEBI" id="CHEBI:57692"/>
    </cofactor>
</comment>
<dbReference type="InterPro" id="IPR002938">
    <property type="entry name" value="FAD-bd"/>
</dbReference>
<dbReference type="PANTHER" id="PTHR47178:SF1">
    <property type="entry name" value="FAD-BINDING DOMAIN-CONTAINING PROTEIN-RELATED"/>
    <property type="match status" value="1"/>
</dbReference>